<protein>
    <submittedName>
        <fullName evidence="3">Uncharacterized protein</fullName>
    </submittedName>
</protein>
<sequence length="160" mass="17271">MSVRTSMYPNAFQSSATLSHSASSNSSTASSSAALLQEVLQDKQREYEAFEAIRAQARHLGAVLAAFRDKYSVLNGAVGDVVEHWQNVFRITALTLGSLAERRVALAPTVESNDPADVVLPAGTLPDKLVRIPVRPADEEEALLAQQQQQQQQQAPDEGA</sequence>
<dbReference type="AlphaFoldDB" id="A0A2S5B055"/>
<feature type="region of interest" description="Disordered" evidence="2">
    <location>
        <begin position="140"/>
        <end position="160"/>
    </location>
</feature>
<proteinExistence type="predicted"/>
<comment type="caution">
    <text evidence="3">The sequence shown here is derived from an EMBL/GenBank/DDBJ whole genome shotgun (WGS) entry which is preliminary data.</text>
</comment>
<evidence type="ECO:0000313" key="3">
    <source>
        <dbReference type="EMBL" id="POY70157.1"/>
    </source>
</evidence>
<keyword evidence="4" id="KW-1185">Reference proteome</keyword>
<evidence type="ECO:0000256" key="2">
    <source>
        <dbReference type="SAM" id="MobiDB-lite"/>
    </source>
</evidence>
<dbReference type="GO" id="GO:0072686">
    <property type="term" value="C:mitotic spindle"/>
    <property type="evidence" value="ECO:0007669"/>
    <property type="project" value="InterPro"/>
</dbReference>
<feature type="coiled-coil region" evidence="1">
    <location>
        <begin position="33"/>
        <end position="60"/>
    </location>
</feature>
<dbReference type="GO" id="GO:0000278">
    <property type="term" value="P:mitotic cell cycle"/>
    <property type="evidence" value="ECO:0007669"/>
    <property type="project" value="InterPro"/>
</dbReference>
<dbReference type="EMBL" id="PJQD01000140">
    <property type="protein sequence ID" value="POY70157.1"/>
    <property type="molecule type" value="Genomic_DNA"/>
</dbReference>
<dbReference type="OrthoDB" id="3230169at2759"/>
<gene>
    <name evidence="3" type="ORF">BMF94_6740</name>
</gene>
<dbReference type="Pfam" id="PF08654">
    <property type="entry name" value="DASH_Dad2"/>
    <property type="match status" value="1"/>
</dbReference>
<evidence type="ECO:0000313" key="4">
    <source>
        <dbReference type="Proteomes" id="UP000237144"/>
    </source>
</evidence>
<accession>A0A2S5B055</accession>
<dbReference type="Proteomes" id="UP000237144">
    <property type="component" value="Unassembled WGS sequence"/>
</dbReference>
<keyword evidence="1" id="KW-0175">Coiled coil</keyword>
<evidence type="ECO:0000256" key="1">
    <source>
        <dbReference type="SAM" id="Coils"/>
    </source>
</evidence>
<dbReference type="GO" id="GO:0042729">
    <property type="term" value="C:DASH complex"/>
    <property type="evidence" value="ECO:0007669"/>
    <property type="project" value="InterPro"/>
</dbReference>
<organism evidence="3 4">
    <name type="scientific">Rhodotorula taiwanensis</name>
    <dbReference type="NCBI Taxonomy" id="741276"/>
    <lineage>
        <taxon>Eukaryota</taxon>
        <taxon>Fungi</taxon>
        <taxon>Dikarya</taxon>
        <taxon>Basidiomycota</taxon>
        <taxon>Pucciniomycotina</taxon>
        <taxon>Microbotryomycetes</taxon>
        <taxon>Sporidiobolales</taxon>
        <taxon>Sporidiobolaceae</taxon>
        <taxon>Rhodotorula</taxon>
    </lineage>
</organism>
<name>A0A2S5B055_9BASI</name>
<reference evidence="3 4" key="1">
    <citation type="journal article" date="2018" name="Front. Microbiol.">
        <title>Prospects for Fungal Bioremediation of Acidic Radioactive Waste Sites: Characterization and Genome Sequence of Rhodotorula taiwanensis MD1149.</title>
        <authorList>
            <person name="Tkavc R."/>
            <person name="Matrosova V.Y."/>
            <person name="Grichenko O.E."/>
            <person name="Gostincar C."/>
            <person name="Volpe R.P."/>
            <person name="Klimenkova P."/>
            <person name="Gaidamakova E.K."/>
            <person name="Zhou C.E."/>
            <person name="Stewart B.J."/>
            <person name="Lyman M.G."/>
            <person name="Malfatti S.A."/>
            <person name="Rubinfeld B."/>
            <person name="Courtot M."/>
            <person name="Singh J."/>
            <person name="Dalgard C.L."/>
            <person name="Hamilton T."/>
            <person name="Frey K.G."/>
            <person name="Gunde-Cimerman N."/>
            <person name="Dugan L."/>
            <person name="Daly M.J."/>
        </authorList>
    </citation>
    <scope>NUCLEOTIDE SEQUENCE [LARGE SCALE GENOMIC DNA]</scope>
    <source>
        <strain evidence="3 4">MD1149</strain>
    </source>
</reference>
<dbReference type="InterPro" id="IPR013963">
    <property type="entry name" value="DASH_Dad2"/>
</dbReference>